<organism evidence="2 3">
    <name type="scientific">Merluccius polli</name>
    <name type="common">Benguela hake</name>
    <name type="synonym">Merluccius cadenati</name>
    <dbReference type="NCBI Taxonomy" id="89951"/>
    <lineage>
        <taxon>Eukaryota</taxon>
        <taxon>Metazoa</taxon>
        <taxon>Chordata</taxon>
        <taxon>Craniata</taxon>
        <taxon>Vertebrata</taxon>
        <taxon>Euteleostomi</taxon>
        <taxon>Actinopterygii</taxon>
        <taxon>Neopterygii</taxon>
        <taxon>Teleostei</taxon>
        <taxon>Neoteleostei</taxon>
        <taxon>Acanthomorphata</taxon>
        <taxon>Zeiogadaria</taxon>
        <taxon>Gadariae</taxon>
        <taxon>Gadiformes</taxon>
        <taxon>Gadoidei</taxon>
        <taxon>Merlucciidae</taxon>
        <taxon>Merluccius</taxon>
    </lineage>
</organism>
<evidence type="ECO:0000313" key="3">
    <source>
        <dbReference type="Proteomes" id="UP001174136"/>
    </source>
</evidence>
<evidence type="ECO:0000313" key="2">
    <source>
        <dbReference type="EMBL" id="KAK0138361.1"/>
    </source>
</evidence>
<dbReference type="EMBL" id="JAOPHQ010004648">
    <property type="protein sequence ID" value="KAK0138361.1"/>
    <property type="molecule type" value="Genomic_DNA"/>
</dbReference>
<reference evidence="2" key="1">
    <citation type="journal article" date="2023" name="Front. Mar. Sci.">
        <title>A new Merluccius polli reference genome to investigate the effects of global change in West African waters.</title>
        <authorList>
            <person name="Mateo J.L."/>
            <person name="Blanco-Fernandez C."/>
            <person name="Garcia-Vazquez E."/>
            <person name="Machado-Schiaffino G."/>
        </authorList>
    </citation>
    <scope>NUCLEOTIDE SEQUENCE</scope>
    <source>
        <strain evidence="2">C29</strain>
        <tissue evidence="2">Fin</tissue>
    </source>
</reference>
<feature type="region of interest" description="Disordered" evidence="1">
    <location>
        <begin position="91"/>
        <end position="116"/>
    </location>
</feature>
<protein>
    <submittedName>
        <fullName evidence="2">Uncharacterized protein</fullName>
    </submittedName>
</protein>
<comment type="caution">
    <text evidence="2">The sequence shown here is derived from an EMBL/GenBank/DDBJ whole genome shotgun (WGS) entry which is preliminary data.</text>
</comment>
<dbReference type="AlphaFoldDB" id="A0AA47NTW5"/>
<evidence type="ECO:0000256" key="1">
    <source>
        <dbReference type="SAM" id="MobiDB-lite"/>
    </source>
</evidence>
<gene>
    <name evidence="2" type="ORF">N1851_025317</name>
</gene>
<accession>A0AA47NTW5</accession>
<name>A0AA47NTW5_MERPO</name>
<dbReference type="Proteomes" id="UP001174136">
    <property type="component" value="Unassembled WGS sequence"/>
</dbReference>
<proteinExistence type="predicted"/>
<keyword evidence="3" id="KW-1185">Reference proteome</keyword>
<sequence length="180" mass="19608">MASRACAEDLRGLLMLSKCVVLLLVFHLLVKEMSAFVLPDALRAKREVSWLDQDFPPGLPVEVNEGDLSPGDDPWDLEGRRSHAGTVLLSHLEEPPTSRHDPQQHNRKSNEKRAPQVPALVAVKDVGNVGLLDLGARQVDPDATLVALNHRPACKRLPAIAGDQVPRVITCDATQGKQKG</sequence>
<feature type="compositionally biased region" description="Basic and acidic residues" evidence="1">
    <location>
        <begin position="91"/>
        <end position="114"/>
    </location>
</feature>